<feature type="region of interest" description="Disordered" evidence="1">
    <location>
        <begin position="371"/>
        <end position="427"/>
    </location>
</feature>
<protein>
    <submittedName>
        <fullName evidence="3">Uncharacterized protein</fullName>
    </submittedName>
</protein>
<evidence type="ECO:0000256" key="2">
    <source>
        <dbReference type="SAM" id="Phobius"/>
    </source>
</evidence>
<comment type="caution">
    <text evidence="3">The sequence shown here is derived from an EMBL/GenBank/DDBJ whole genome shotgun (WGS) entry which is preliminary data.</text>
</comment>
<dbReference type="AlphaFoldDB" id="A0A8K0UQN0"/>
<organism evidence="3 4">
    <name type="scientific">Cristinia sonorae</name>
    <dbReference type="NCBI Taxonomy" id="1940300"/>
    <lineage>
        <taxon>Eukaryota</taxon>
        <taxon>Fungi</taxon>
        <taxon>Dikarya</taxon>
        <taxon>Basidiomycota</taxon>
        <taxon>Agaricomycotina</taxon>
        <taxon>Agaricomycetes</taxon>
        <taxon>Agaricomycetidae</taxon>
        <taxon>Agaricales</taxon>
        <taxon>Pleurotineae</taxon>
        <taxon>Stephanosporaceae</taxon>
        <taxon>Cristinia</taxon>
    </lineage>
</organism>
<name>A0A8K0UQN0_9AGAR</name>
<keyword evidence="2" id="KW-0812">Transmembrane</keyword>
<feature type="region of interest" description="Disordered" evidence="1">
    <location>
        <begin position="128"/>
        <end position="246"/>
    </location>
</feature>
<keyword evidence="2" id="KW-1133">Transmembrane helix</keyword>
<keyword evidence="4" id="KW-1185">Reference proteome</keyword>
<sequence>MPFSSHSLLPRDSPSGGKLSPSTIVVIAVVCGCVVILALVLFLWRSILRLFRPNHAAPLPPVQPLAHQREQHLVAFADRTSMAPPSWVDVSLHAPHYFPATNSDISLLQPGTPKDSVFADEVTTAESLSTLPSPLSNSETYLPPPNLVVRSADSPSPSDSSSMRYPTPVSESANNLVSRSESVPHSETASSSVSAASSTRPPMSTNSQTPSPSRSRPRSTMRSMQTRPTSMISYAGSNHSGRTSVRTNSTVIRGAPHSRHSNIQIVMPAPLAPQMTPFGHGWETSSSSNRSSIFVDQWVNGGSANGTVNSRHSNVPSEWNNTTPRRSHRQSLPANLSVSIVAPWTTQEPPPPVPRIPSEFMVPQVHRTQEMELTDVAVEERGRPRLSRPTTMSFSDPEKQLSSDSYSDVSEGRKPRTLRKQRSDTKS</sequence>
<accession>A0A8K0UQN0</accession>
<feature type="compositionally biased region" description="Low complexity" evidence="1">
    <location>
        <begin position="180"/>
        <end position="199"/>
    </location>
</feature>
<proteinExistence type="predicted"/>
<feature type="region of interest" description="Disordered" evidence="1">
    <location>
        <begin position="305"/>
        <end position="331"/>
    </location>
</feature>
<feature type="compositionally biased region" description="Low complexity" evidence="1">
    <location>
        <begin position="151"/>
        <end position="162"/>
    </location>
</feature>
<dbReference type="OrthoDB" id="3270653at2759"/>
<feature type="transmembrane region" description="Helical" evidence="2">
    <location>
        <begin position="20"/>
        <end position="44"/>
    </location>
</feature>
<feature type="compositionally biased region" description="Polar residues" evidence="1">
    <location>
        <begin position="228"/>
        <end position="246"/>
    </location>
</feature>
<dbReference type="Proteomes" id="UP000813824">
    <property type="component" value="Unassembled WGS sequence"/>
</dbReference>
<gene>
    <name evidence="3" type="ORF">BXZ70DRAFT_160382</name>
</gene>
<dbReference type="EMBL" id="JAEVFJ010000015">
    <property type="protein sequence ID" value="KAH8100564.1"/>
    <property type="molecule type" value="Genomic_DNA"/>
</dbReference>
<feature type="compositionally biased region" description="Polar residues" evidence="1">
    <location>
        <begin position="169"/>
        <end position="179"/>
    </location>
</feature>
<feature type="compositionally biased region" description="Low complexity" evidence="1">
    <location>
        <begin position="207"/>
        <end position="227"/>
    </location>
</feature>
<evidence type="ECO:0000313" key="4">
    <source>
        <dbReference type="Proteomes" id="UP000813824"/>
    </source>
</evidence>
<reference evidence="3" key="1">
    <citation type="journal article" date="2021" name="New Phytol.">
        <title>Evolutionary innovations through gain and loss of genes in the ectomycorrhizal Boletales.</title>
        <authorList>
            <person name="Wu G."/>
            <person name="Miyauchi S."/>
            <person name="Morin E."/>
            <person name="Kuo A."/>
            <person name="Drula E."/>
            <person name="Varga T."/>
            <person name="Kohler A."/>
            <person name="Feng B."/>
            <person name="Cao Y."/>
            <person name="Lipzen A."/>
            <person name="Daum C."/>
            <person name="Hundley H."/>
            <person name="Pangilinan J."/>
            <person name="Johnson J."/>
            <person name="Barry K."/>
            <person name="LaButti K."/>
            <person name="Ng V."/>
            <person name="Ahrendt S."/>
            <person name="Min B."/>
            <person name="Choi I.G."/>
            <person name="Park H."/>
            <person name="Plett J.M."/>
            <person name="Magnuson J."/>
            <person name="Spatafora J.W."/>
            <person name="Nagy L.G."/>
            <person name="Henrissat B."/>
            <person name="Grigoriev I.V."/>
            <person name="Yang Z.L."/>
            <person name="Xu J."/>
            <person name="Martin F.M."/>
        </authorList>
    </citation>
    <scope>NUCLEOTIDE SEQUENCE</scope>
    <source>
        <strain evidence="3">KKN 215</strain>
    </source>
</reference>
<evidence type="ECO:0000256" key="1">
    <source>
        <dbReference type="SAM" id="MobiDB-lite"/>
    </source>
</evidence>
<feature type="compositionally biased region" description="Low complexity" evidence="1">
    <location>
        <begin position="128"/>
        <end position="140"/>
    </location>
</feature>
<keyword evidence="2" id="KW-0472">Membrane</keyword>
<evidence type="ECO:0000313" key="3">
    <source>
        <dbReference type="EMBL" id="KAH8100564.1"/>
    </source>
</evidence>